<sequence>MTVDSKHHRAPQRALGLASLPPADYAKIRFRLSRLKVGRSVIPPSEDYRIVELTLSEPLRLEATDSKCLFLDWYLAVDENGGAMTPVFKAWGQGQTLGGDLLFAACDQINTIYVIRSDINEVVASFGIPGPLGEIAVASDKRRLHVLSTGERSIFTFDALNLHLIDRIPLSRTMEPRHLVLSEDARYAFVSDAATGQVLKIDLASGHVAQQIRIGHRPERIAYGSGSPARIAVVAPRSQQVFILDANSLRTRIIVSVGMNPTSALFFAGDLYVAEQASQTVSIYEEASGRQQSSINVGFQPDYLLALSDRKVLVSNAGEQSLSVLVPDQATSFRTIRAGSNPTTLAKSETRQLLYVANRSKNRITVIDLASEKIEQEIELGGMPFSLAVLD</sequence>
<dbReference type="EMBL" id="CP010311">
    <property type="protein sequence ID" value="AJF07361.1"/>
    <property type="molecule type" value="Genomic_DNA"/>
</dbReference>
<dbReference type="SUPFAM" id="SSF51004">
    <property type="entry name" value="C-terminal (heme d1) domain of cytochrome cd1-nitrite reductase"/>
    <property type="match status" value="1"/>
</dbReference>
<dbReference type="HOGENOM" id="CLU_559877_0_0_7"/>
<dbReference type="AlphaFoldDB" id="A0A0B5FUR8"/>
<name>A0A0B5FUR8_9BACT</name>
<gene>
    <name evidence="1" type="ORF">GSUB_13430</name>
</gene>
<dbReference type="InterPro" id="IPR051200">
    <property type="entry name" value="Host-pathogen_enzymatic-act"/>
</dbReference>
<dbReference type="PANTHER" id="PTHR47197:SF3">
    <property type="entry name" value="DIHYDRO-HEME D1 DEHYDROGENASE"/>
    <property type="match status" value="1"/>
</dbReference>
<dbReference type="Gene3D" id="2.130.10.10">
    <property type="entry name" value="YVTN repeat-like/Quinoprotein amine dehydrogenase"/>
    <property type="match status" value="2"/>
</dbReference>
<dbReference type="KEGG" id="gsb:GSUB_13430"/>
<keyword evidence="2" id="KW-1185">Reference proteome</keyword>
<organism evidence="1 2">
    <name type="scientific">Geoalkalibacter subterraneus</name>
    <dbReference type="NCBI Taxonomy" id="483547"/>
    <lineage>
        <taxon>Bacteria</taxon>
        <taxon>Pseudomonadati</taxon>
        <taxon>Thermodesulfobacteriota</taxon>
        <taxon>Desulfuromonadia</taxon>
        <taxon>Desulfuromonadales</taxon>
        <taxon>Geoalkalibacteraceae</taxon>
        <taxon>Geoalkalibacter</taxon>
    </lineage>
</organism>
<evidence type="ECO:0000313" key="1">
    <source>
        <dbReference type="EMBL" id="AJF07361.1"/>
    </source>
</evidence>
<dbReference type="Proteomes" id="UP000035036">
    <property type="component" value="Chromosome"/>
</dbReference>
<evidence type="ECO:0000313" key="2">
    <source>
        <dbReference type="Proteomes" id="UP000035036"/>
    </source>
</evidence>
<dbReference type="PANTHER" id="PTHR47197">
    <property type="entry name" value="PROTEIN NIRF"/>
    <property type="match status" value="1"/>
</dbReference>
<accession>A0A0B5FUR8</accession>
<dbReference type="InterPro" id="IPR015943">
    <property type="entry name" value="WD40/YVTN_repeat-like_dom_sf"/>
</dbReference>
<dbReference type="STRING" id="483547.GSUB_13430"/>
<protein>
    <submittedName>
        <fullName evidence="1">Uncharacterized protein</fullName>
    </submittedName>
</protein>
<proteinExistence type="predicted"/>
<dbReference type="InterPro" id="IPR011048">
    <property type="entry name" value="Haem_d1_sf"/>
</dbReference>
<reference evidence="1 2" key="1">
    <citation type="journal article" date="2015" name="Genome Announc.">
        <title>Genomes of Geoalkalibacter ferrihydriticus Z-0531T and Geoalkalibacter subterraneus Red1T, Two Haloalkaliphilic Metal-Reducing Deltaproteobacteria.</title>
        <authorList>
            <person name="Badalamenti J.P."/>
            <person name="Krajmalnik-Brown R."/>
            <person name="Torres C.I."/>
            <person name="Bond D.R."/>
        </authorList>
    </citation>
    <scope>NUCLEOTIDE SEQUENCE [LARGE SCALE GENOMIC DNA]</scope>
    <source>
        <strain evidence="1 2">Red1</strain>
    </source>
</reference>